<feature type="transmembrane region" description="Helical" evidence="6">
    <location>
        <begin position="349"/>
        <end position="376"/>
    </location>
</feature>
<feature type="transmembrane region" description="Helical" evidence="6">
    <location>
        <begin position="262"/>
        <end position="278"/>
    </location>
</feature>
<evidence type="ECO:0000256" key="2">
    <source>
        <dbReference type="ARBA" id="ARBA00022448"/>
    </source>
</evidence>
<keyword evidence="5 6" id="KW-0472">Membrane</keyword>
<evidence type="ECO:0000256" key="4">
    <source>
        <dbReference type="ARBA" id="ARBA00022989"/>
    </source>
</evidence>
<dbReference type="GO" id="GO:0005886">
    <property type="term" value="C:plasma membrane"/>
    <property type="evidence" value="ECO:0007669"/>
    <property type="project" value="TreeGrafter"/>
</dbReference>
<dbReference type="RefSeq" id="WP_135625148.1">
    <property type="nucleotide sequence ID" value="NZ_RQGD01000046.1"/>
</dbReference>
<keyword evidence="4 6" id="KW-1133">Transmembrane helix</keyword>
<feature type="transmembrane region" description="Helical" evidence="6">
    <location>
        <begin position="80"/>
        <end position="104"/>
    </location>
</feature>
<keyword evidence="2" id="KW-0813">Transport</keyword>
<dbReference type="PANTHER" id="PTHR10283">
    <property type="entry name" value="SOLUTE CARRIER FAMILY 13 MEMBER"/>
    <property type="match status" value="1"/>
</dbReference>
<feature type="domain" description="Citrate transporter-like" evidence="7">
    <location>
        <begin position="44"/>
        <end position="387"/>
    </location>
</feature>
<evidence type="ECO:0000256" key="6">
    <source>
        <dbReference type="SAM" id="Phobius"/>
    </source>
</evidence>
<proteinExistence type="predicted"/>
<evidence type="ECO:0000256" key="1">
    <source>
        <dbReference type="ARBA" id="ARBA00004141"/>
    </source>
</evidence>
<feature type="transmembrane region" description="Helical" evidence="6">
    <location>
        <begin position="429"/>
        <end position="452"/>
    </location>
</feature>
<dbReference type="PANTHER" id="PTHR10283:SF92">
    <property type="entry name" value="LOW-AFFINITY PHOSPHATE TRANSPORTER PHO91"/>
    <property type="match status" value="1"/>
</dbReference>
<dbReference type="Pfam" id="PF03600">
    <property type="entry name" value="CitMHS"/>
    <property type="match status" value="1"/>
</dbReference>
<dbReference type="EMBL" id="RQGD01000046">
    <property type="protein sequence ID" value="TGL56324.1"/>
    <property type="molecule type" value="Genomic_DNA"/>
</dbReference>
<dbReference type="InterPro" id="IPR001898">
    <property type="entry name" value="SLC13A/DASS"/>
</dbReference>
<gene>
    <name evidence="8" type="ORF">EHQ58_16990</name>
</gene>
<organism evidence="8 9">
    <name type="scientific">Leptospira ognonensis</name>
    <dbReference type="NCBI Taxonomy" id="2484945"/>
    <lineage>
        <taxon>Bacteria</taxon>
        <taxon>Pseudomonadati</taxon>
        <taxon>Spirochaetota</taxon>
        <taxon>Spirochaetia</taxon>
        <taxon>Leptospirales</taxon>
        <taxon>Leptospiraceae</taxon>
        <taxon>Leptospira</taxon>
    </lineage>
</organism>
<protein>
    <submittedName>
        <fullName evidence="8">SLC13/DASS family transporter</fullName>
    </submittedName>
</protein>
<feature type="transmembrane region" description="Helical" evidence="6">
    <location>
        <begin position="172"/>
        <end position="190"/>
    </location>
</feature>
<keyword evidence="3 6" id="KW-0812">Transmembrane</keyword>
<evidence type="ECO:0000256" key="5">
    <source>
        <dbReference type="ARBA" id="ARBA00023136"/>
    </source>
</evidence>
<keyword evidence="9" id="KW-1185">Reference proteome</keyword>
<dbReference type="OrthoDB" id="37272at2"/>
<feature type="transmembrane region" description="Helical" evidence="6">
    <location>
        <begin position="284"/>
        <end position="304"/>
    </location>
</feature>
<evidence type="ECO:0000259" key="7">
    <source>
        <dbReference type="Pfam" id="PF03600"/>
    </source>
</evidence>
<name>A0A4R9JWC0_9LEPT</name>
<comment type="subcellular location">
    <subcellularLocation>
        <location evidence="1">Membrane</location>
        <topology evidence="1">Multi-pass membrane protein</topology>
    </subcellularLocation>
</comment>
<evidence type="ECO:0000313" key="9">
    <source>
        <dbReference type="Proteomes" id="UP000297693"/>
    </source>
</evidence>
<evidence type="ECO:0000313" key="8">
    <source>
        <dbReference type="EMBL" id="TGL56324.1"/>
    </source>
</evidence>
<dbReference type="InterPro" id="IPR004680">
    <property type="entry name" value="Cit_transptr-like_dom"/>
</dbReference>
<feature type="transmembrane region" description="Helical" evidence="6">
    <location>
        <begin position="35"/>
        <end position="68"/>
    </location>
</feature>
<sequence>MKRFHTLICILLILPACFNLYAKWFNLTHIQEINLAIALLAAYLWISELIPLYVTGLLILFLELLWLLPSWGLGAPKPTIFLSCYFSETILLFLGGFVISQAISHYNLDQSLARFVIKQTRGSSILMILGLGMATGFLSCWMNNTATAAMMLGLVAPMMKNLSEVSHLRKSILFVVPFSANLGGIGTPVGTLPNVIGIGYMKDRGIDIGFLPWMAFAIPVCVVSILALSFLLYFFFLRNQTEESGLLMAPEKSALKRGDHRSRISLAIILVTVIGWMTSDLHKISNGTVALFPVIMFFGFKLLTLDEFRSLSWDVLILMGGGIALGKALEETGLAKHMIESFSLDGQSSTFLFVFFSVMSLSLSCFLSNTSVANLVLPITMGLPQSAIFPSALGATIGASLAMPFPISTPPNALAFSYGGIRSIEMAKIGSLISIVSLLFFLTLGGGILYLMGWIDFSV</sequence>
<reference evidence="8" key="1">
    <citation type="journal article" date="2019" name="PLoS Negl. Trop. Dis.">
        <title>Revisiting the worldwide diversity of Leptospira species in the environment.</title>
        <authorList>
            <person name="Vincent A.T."/>
            <person name="Schiettekatte O."/>
            <person name="Bourhy P."/>
            <person name="Veyrier F.J."/>
            <person name="Picardeau M."/>
        </authorList>
    </citation>
    <scope>NUCLEOTIDE SEQUENCE [LARGE SCALE GENOMIC DNA]</scope>
    <source>
        <strain evidence="8">201702476</strain>
    </source>
</reference>
<dbReference type="GO" id="GO:0005315">
    <property type="term" value="F:phosphate transmembrane transporter activity"/>
    <property type="evidence" value="ECO:0007669"/>
    <property type="project" value="TreeGrafter"/>
</dbReference>
<accession>A0A4R9JWC0</accession>
<feature type="transmembrane region" description="Helical" evidence="6">
    <location>
        <begin position="124"/>
        <end position="152"/>
    </location>
</feature>
<feature type="transmembrane region" description="Helical" evidence="6">
    <location>
        <begin position="388"/>
        <end position="409"/>
    </location>
</feature>
<dbReference type="Proteomes" id="UP000297693">
    <property type="component" value="Unassembled WGS sequence"/>
</dbReference>
<dbReference type="AlphaFoldDB" id="A0A4R9JWC0"/>
<dbReference type="NCBIfam" id="TIGR00785">
    <property type="entry name" value="dass"/>
    <property type="match status" value="1"/>
</dbReference>
<comment type="caution">
    <text evidence="8">The sequence shown here is derived from an EMBL/GenBank/DDBJ whole genome shotgun (WGS) entry which is preliminary data.</text>
</comment>
<evidence type="ECO:0000256" key="3">
    <source>
        <dbReference type="ARBA" id="ARBA00022692"/>
    </source>
</evidence>
<feature type="transmembrane region" description="Helical" evidence="6">
    <location>
        <begin position="210"/>
        <end position="236"/>
    </location>
</feature>